<keyword evidence="2" id="KW-1185">Reference proteome</keyword>
<dbReference type="KEGG" id="iag:Igag_1096"/>
<name>E0SNW3_IGNAA</name>
<dbReference type="STRING" id="583356.Igag_1096"/>
<protein>
    <recommendedName>
        <fullName evidence="3">Phosphoesterase</fullName>
    </recommendedName>
</protein>
<accession>E0SNW3</accession>
<dbReference type="HOGENOM" id="CLU_714974_0_0_2"/>
<dbReference type="EMBL" id="CP002098">
    <property type="protein sequence ID" value="ADM27909.1"/>
    <property type="molecule type" value="Genomic_DNA"/>
</dbReference>
<dbReference type="BioCyc" id="IAGG583356:GHAH-1078-MONOMER"/>
<evidence type="ECO:0000313" key="2">
    <source>
        <dbReference type="Proteomes" id="UP000001304"/>
    </source>
</evidence>
<proteinExistence type="predicted"/>
<sequence>MPHTFGELLSLLKNSKSLYIVYSTNIDSLHSTFLLYRLLKEHDIDIQLAPFYRASKPIESGAIVLMIGVFQRTPLASYRILYLDDYIGRDPKTSLSISLHIVRELKNYWIIPRTLEVLSLAAMLSLSRYSLYDEKLFEAHRNLVESAISKEFWEYVNTLRLFGYPKVDLATSLERTIDPYILGYSLDGENSKKFQVAIGEVTGVDVRNKIGEEITKILSTYSRNPISIIGDKIVVKGVEDIDDIYEATYILQTFIDLKGPDTLIYLYIDVEFFKYIKIYSSSMIRRIKNFIDETIRNQLIKRVIVKGNRVSVIDISTEQYPLPLYTVYRIFRALGLVDEIAVFSHGKEYLLPIQFIEPRWPLDKELNMDRHNVVLSSLQEVGDVIR</sequence>
<dbReference type="Proteomes" id="UP000001304">
    <property type="component" value="Chromosome"/>
</dbReference>
<organism evidence="1 2">
    <name type="scientific">Ignisphaera aggregans (strain DSM 17230 / JCM 13409 / AQ1.S1)</name>
    <dbReference type="NCBI Taxonomy" id="583356"/>
    <lineage>
        <taxon>Archaea</taxon>
        <taxon>Thermoproteota</taxon>
        <taxon>Thermoprotei</taxon>
        <taxon>Desulfurococcales</taxon>
        <taxon>Desulfurococcaceae</taxon>
        <taxon>Ignisphaera</taxon>
    </lineage>
</organism>
<dbReference type="AlphaFoldDB" id="E0SNW3"/>
<evidence type="ECO:0008006" key="3">
    <source>
        <dbReference type="Google" id="ProtNLM"/>
    </source>
</evidence>
<gene>
    <name evidence="1" type="ordered locus">Igag_1096</name>
</gene>
<evidence type="ECO:0000313" key="1">
    <source>
        <dbReference type="EMBL" id="ADM27909.1"/>
    </source>
</evidence>
<reference evidence="1 2" key="1">
    <citation type="journal article" date="2010" name="Stand. Genomic Sci.">
        <title>Complete genome sequence of Ignisphaera aggregans type strain (AQ1.S1).</title>
        <authorList>
            <person name="Goker M."/>
            <person name="Held B."/>
            <person name="Lapidus A."/>
            <person name="Nolan M."/>
            <person name="Spring S."/>
            <person name="Yasawong M."/>
            <person name="Lucas S."/>
            <person name="Glavina Del Rio T."/>
            <person name="Tice H."/>
            <person name="Cheng J.F."/>
            <person name="Goodwin L."/>
            <person name="Tapia R."/>
            <person name="Pitluck S."/>
            <person name="Liolios K."/>
            <person name="Ivanova N."/>
            <person name="Mavromatis K."/>
            <person name="Mikhailova N."/>
            <person name="Pati A."/>
            <person name="Chen A."/>
            <person name="Palaniappan K."/>
            <person name="Brambilla E."/>
            <person name="Land M."/>
            <person name="Hauser L."/>
            <person name="Chang Y.J."/>
            <person name="Jeffries C.D."/>
            <person name="Brettin T."/>
            <person name="Detter J.C."/>
            <person name="Han C."/>
            <person name="Rohde M."/>
            <person name="Sikorski J."/>
            <person name="Woyke T."/>
            <person name="Bristow J."/>
            <person name="Eisen J.A."/>
            <person name="Markowitz V."/>
            <person name="Hugenholtz P."/>
            <person name="Kyrpides N.C."/>
            <person name="Klenk H.P."/>
        </authorList>
    </citation>
    <scope>NUCLEOTIDE SEQUENCE [LARGE SCALE GENOMIC DNA]</scope>
    <source>
        <strain evidence="2">DSM 17230 / JCM 13409 / AQ1.S1</strain>
    </source>
</reference>